<gene>
    <name evidence="1" type="ORF">S01H1_72922</name>
</gene>
<protein>
    <submittedName>
        <fullName evidence="1">Uncharacterized protein</fullName>
    </submittedName>
</protein>
<accession>X0XR61</accession>
<feature type="non-terminal residue" evidence="1">
    <location>
        <position position="1"/>
    </location>
</feature>
<dbReference type="EMBL" id="BARS01048685">
    <property type="protein sequence ID" value="GAG39138.1"/>
    <property type="molecule type" value="Genomic_DNA"/>
</dbReference>
<name>X0XR61_9ZZZZ</name>
<proteinExistence type="predicted"/>
<organism evidence="1">
    <name type="scientific">marine sediment metagenome</name>
    <dbReference type="NCBI Taxonomy" id="412755"/>
    <lineage>
        <taxon>unclassified sequences</taxon>
        <taxon>metagenomes</taxon>
        <taxon>ecological metagenomes</taxon>
    </lineage>
</organism>
<comment type="caution">
    <text evidence="1">The sequence shown here is derived from an EMBL/GenBank/DDBJ whole genome shotgun (WGS) entry which is preliminary data.</text>
</comment>
<sequence length="43" mass="4696">ILLRSSELGLSGFRNYVQKGVNDKSTQLITSRSLNVLKTSTNG</sequence>
<evidence type="ECO:0000313" key="1">
    <source>
        <dbReference type="EMBL" id="GAG39138.1"/>
    </source>
</evidence>
<reference evidence="1" key="1">
    <citation type="journal article" date="2014" name="Front. Microbiol.">
        <title>High frequency of phylogenetically diverse reductive dehalogenase-homologous genes in deep subseafloor sedimentary metagenomes.</title>
        <authorList>
            <person name="Kawai M."/>
            <person name="Futagami T."/>
            <person name="Toyoda A."/>
            <person name="Takaki Y."/>
            <person name="Nishi S."/>
            <person name="Hori S."/>
            <person name="Arai W."/>
            <person name="Tsubouchi T."/>
            <person name="Morono Y."/>
            <person name="Uchiyama I."/>
            <person name="Ito T."/>
            <person name="Fujiyama A."/>
            <person name="Inagaki F."/>
            <person name="Takami H."/>
        </authorList>
    </citation>
    <scope>NUCLEOTIDE SEQUENCE</scope>
    <source>
        <strain evidence="1">Expedition CK06-06</strain>
    </source>
</reference>
<dbReference type="AlphaFoldDB" id="X0XR61"/>